<dbReference type="NCBIfam" id="TIGR02570">
    <property type="entry name" value="cas7_GSU0053"/>
    <property type="match status" value="1"/>
</dbReference>
<dbReference type="Pfam" id="PF09617">
    <property type="entry name" value="Cas_GSU0053"/>
    <property type="match status" value="1"/>
</dbReference>
<dbReference type="AlphaFoldDB" id="A0AAX3IVX9"/>
<protein>
    <submittedName>
        <fullName evidence="1">CRISPR-associated protein (Cas_GSU0053)</fullName>
    </submittedName>
</protein>
<evidence type="ECO:0000313" key="1">
    <source>
        <dbReference type="EMBL" id="VUX63330.1"/>
    </source>
</evidence>
<reference evidence="1 2" key="1">
    <citation type="submission" date="2019-07" db="EMBL/GenBank/DDBJ databases">
        <authorList>
            <person name="Chang H.-W."/>
            <person name="Raman A."/>
            <person name="Venkatesh S."/>
            <person name="Gehrig J."/>
        </authorList>
    </citation>
    <scope>NUCLEOTIDE SEQUENCE [LARGE SCALE GENOMIC DNA]</scope>
    <source>
        <strain evidence="1">Bifidobacterium_pseudocatenulatum_LFYP_29</strain>
    </source>
</reference>
<sequence>MRNISIDDINAAILNGGAGSLLVRVELEPASGLDGIIAPAKYAGANNATYVYEKRYLGEEKPQKVVLIDSKGSFANRVEETITEARRTGEGLLASMPHIVVKYDDESGSKTYCDSQLPHRGFDGHIRVGVHDGKSTSEAKEYIDARNSTLENLLPLFELSPVTVLFGGWDSTRSKNQLRIPSVLTGEMYGVLADQSDDDPAIHRAGARIDPVGASVSVAKKADREKIVGDSIDLSENTKNKFIGSGKGSIIGLGAIPPSADKGALDGVSVRGIVSSRVLSFTMLRTFHFGKGVEGDAAIRALIAAALLRAMAGYDENPVVRANCALTETGKPSVVLNKRYGEKEEFEPLTAESTEKLLEEAYMQAREKAGIVWNGQEFLVQGNPAVFDNASAEE</sequence>
<gene>
    <name evidence="1" type="ORF">BPLFYP29_00908</name>
</gene>
<name>A0AAX3IVX9_BIFPS</name>
<evidence type="ECO:0000313" key="2">
    <source>
        <dbReference type="Proteomes" id="UP000331308"/>
    </source>
</evidence>
<proteinExistence type="predicted"/>
<dbReference type="RefSeq" id="WP_138266742.1">
    <property type="nucleotide sequence ID" value="NZ_CABHOD010000004.1"/>
</dbReference>
<comment type="caution">
    <text evidence="1">The sequence shown here is derived from an EMBL/GenBank/DDBJ whole genome shotgun (WGS) entry which is preliminary data.</text>
</comment>
<dbReference type="EMBL" id="CABHOD010000004">
    <property type="protein sequence ID" value="VUX63330.1"/>
    <property type="molecule type" value="Genomic_DNA"/>
</dbReference>
<dbReference type="InterPro" id="IPR013403">
    <property type="entry name" value="CRISPR-assoc_prot_Csb1/Cas7u"/>
</dbReference>
<accession>A0AAX3IVX9</accession>
<organism evidence="1 2">
    <name type="scientific">Bifidobacterium pseudocatenulatum</name>
    <dbReference type="NCBI Taxonomy" id="28026"/>
    <lineage>
        <taxon>Bacteria</taxon>
        <taxon>Bacillati</taxon>
        <taxon>Actinomycetota</taxon>
        <taxon>Actinomycetes</taxon>
        <taxon>Bifidobacteriales</taxon>
        <taxon>Bifidobacteriaceae</taxon>
        <taxon>Bifidobacterium</taxon>
    </lineage>
</organism>
<dbReference type="Proteomes" id="UP000331308">
    <property type="component" value="Unassembled WGS sequence"/>
</dbReference>